<keyword evidence="1" id="KW-1133">Transmembrane helix</keyword>
<organism evidence="2 3">
    <name type="scientific">Blastopirellula sediminis</name>
    <dbReference type="NCBI Taxonomy" id="2894196"/>
    <lineage>
        <taxon>Bacteria</taxon>
        <taxon>Pseudomonadati</taxon>
        <taxon>Planctomycetota</taxon>
        <taxon>Planctomycetia</taxon>
        <taxon>Pirellulales</taxon>
        <taxon>Pirellulaceae</taxon>
        <taxon>Blastopirellula</taxon>
    </lineage>
</organism>
<reference evidence="2" key="1">
    <citation type="submission" date="2021-11" db="EMBL/GenBank/DDBJ databases">
        <title>Genome sequence.</title>
        <authorList>
            <person name="Sun Q."/>
        </authorList>
    </citation>
    <scope>NUCLEOTIDE SEQUENCE</scope>
    <source>
        <strain evidence="2">JC732</strain>
    </source>
</reference>
<dbReference type="RefSeq" id="WP_230218056.1">
    <property type="nucleotide sequence ID" value="NZ_JAJKFT010000004.1"/>
</dbReference>
<dbReference type="Proteomes" id="UP001139103">
    <property type="component" value="Unassembled WGS sequence"/>
</dbReference>
<keyword evidence="1" id="KW-0812">Transmembrane</keyword>
<protein>
    <submittedName>
        <fullName evidence="2">Uncharacterized protein</fullName>
    </submittedName>
</protein>
<proteinExistence type="predicted"/>
<keyword evidence="1" id="KW-0472">Membrane</keyword>
<dbReference type="AlphaFoldDB" id="A0A9X1SJ17"/>
<accession>A0A9X1SJ17</accession>
<evidence type="ECO:0000256" key="1">
    <source>
        <dbReference type="SAM" id="Phobius"/>
    </source>
</evidence>
<evidence type="ECO:0000313" key="3">
    <source>
        <dbReference type="Proteomes" id="UP001139103"/>
    </source>
</evidence>
<evidence type="ECO:0000313" key="2">
    <source>
        <dbReference type="EMBL" id="MCC9628634.1"/>
    </source>
</evidence>
<dbReference type="EMBL" id="JAJKFT010000004">
    <property type="protein sequence ID" value="MCC9628634.1"/>
    <property type="molecule type" value="Genomic_DNA"/>
</dbReference>
<name>A0A9X1SJ17_9BACT</name>
<feature type="transmembrane region" description="Helical" evidence="1">
    <location>
        <begin position="21"/>
        <end position="42"/>
    </location>
</feature>
<keyword evidence="3" id="KW-1185">Reference proteome</keyword>
<gene>
    <name evidence="2" type="ORF">LOC68_09510</name>
</gene>
<comment type="caution">
    <text evidence="2">The sequence shown here is derived from an EMBL/GenBank/DDBJ whole genome shotgun (WGS) entry which is preliminary data.</text>
</comment>
<sequence>MLTQMKSAVDKFHNDEDGIEALQVVMIVALAAIILIAFMTLGDKVIQWMQERVQELMG</sequence>